<dbReference type="Gene3D" id="2.60.120.920">
    <property type="match status" value="1"/>
</dbReference>
<evidence type="ECO:0000313" key="1">
    <source>
        <dbReference type="EMBL" id="KAL3099434.1"/>
    </source>
</evidence>
<reference evidence="1 2" key="1">
    <citation type="submission" date="2024-10" db="EMBL/GenBank/DDBJ databases">
        <authorList>
            <person name="Kim D."/>
        </authorList>
    </citation>
    <scope>NUCLEOTIDE SEQUENCE [LARGE SCALE GENOMIC DNA]</scope>
    <source>
        <strain evidence="1">Taebaek</strain>
    </source>
</reference>
<comment type="caution">
    <text evidence="1">The sequence shown here is derived from an EMBL/GenBank/DDBJ whole genome shotgun (WGS) entry which is preliminary data.</text>
</comment>
<dbReference type="InterPro" id="IPR035766">
    <property type="entry name" value="SPRYD7"/>
</dbReference>
<sequence length="198" mass="21667">MLPHGCFPFRACLDCIQGPSLTATQSYAQLREEMRTVRLDRNHMGDDVVLLKEGTRVCGSGGILGNVPLLQNKSYFQVHIHQSGIWGIGLGTRKTDLSKAPIADTAWMLLNDGTILMDNELVGKVEQPIGEGETILHFYRGGVPIWTGPIKASAVGLVFYPCLCIDENCVLDICFSAAKFSPKAPLGYQEIMAEQTLL</sequence>
<evidence type="ECO:0000313" key="2">
    <source>
        <dbReference type="Proteomes" id="UP001620645"/>
    </source>
</evidence>
<dbReference type="SUPFAM" id="SSF49899">
    <property type="entry name" value="Concanavalin A-like lectins/glucanases"/>
    <property type="match status" value="1"/>
</dbReference>
<dbReference type="EMBL" id="JBICCN010000039">
    <property type="protein sequence ID" value="KAL3099434.1"/>
    <property type="molecule type" value="Genomic_DNA"/>
</dbReference>
<dbReference type="AlphaFoldDB" id="A0ABD2K939"/>
<name>A0ABD2K939_HETSC</name>
<dbReference type="PANTHER" id="PTHR20951:SF2">
    <property type="entry name" value="SPRY DOMAIN-CONTAINING PROTEIN 7"/>
    <property type="match status" value="1"/>
</dbReference>
<organism evidence="1 2">
    <name type="scientific">Heterodera schachtii</name>
    <name type="common">Sugarbeet cyst nematode worm</name>
    <name type="synonym">Tylenchus schachtii</name>
    <dbReference type="NCBI Taxonomy" id="97005"/>
    <lineage>
        <taxon>Eukaryota</taxon>
        <taxon>Metazoa</taxon>
        <taxon>Ecdysozoa</taxon>
        <taxon>Nematoda</taxon>
        <taxon>Chromadorea</taxon>
        <taxon>Rhabditida</taxon>
        <taxon>Tylenchina</taxon>
        <taxon>Tylenchomorpha</taxon>
        <taxon>Tylenchoidea</taxon>
        <taxon>Heteroderidae</taxon>
        <taxon>Heteroderinae</taxon>
        <taxon>Heterodera</taxon>
    </lineage>
</organism>
<evidence type="ECO:0008006" key="3">
    <source>
        <dbReference type="Google" id="ProtNLM"/>
    </source>
</evidence>
<keyword evidence="2" id="KW-1185">Reference proteome</keyword>
<dbReference type="InterPro" id="IPR043136">
    <property type="entry name" value="B30.2/SPRY_sf"/>
</dbReference>
<accession>A0ABD2K939</accession>
<proteinExistence type="predicted"/>
<dbReference type="Proteomes" id="UP001620645">
    <property type="component" value="Unassembled WGS sequence"/>
</dbReference>
<gene>
    <name evidence="1" type="ORF">niasHS_002889</name>
</gene>
<dbReference type="PANTHER" id="PTHR20951">
    <property type="entry name" value="C13ORF1 PROTEIN-RELATED"/>
    <property type="match status" value="1"/>
</dbReference>
<protein>
    <recommendedName>
        <fullName evidence="3">SPRY domain-containing protein 7</fullName>
    </recommendedName>
</protein>
<dbReference type="InterPro" id="IPR013320">
    <property type="entry name" value="ConA-like_dom_sf"/>
</dbReference>